<protein>
    <recommendedName>
        <fullName evidence="3">BTB domain-containing protein</fullName>
    </recommendedName>
</protein>
<dbReference type="Gene3D" id="3.30.710.10">
    <property type="entry name" value="Potassium Channel Kv1.1, Chain A"/>
    <property type="match status" value="1"/>
</dbReference>
<keyword evidence="2" id="KW-1185">Reference proteome</keyword>
<accession>A0A5C3M5Q9</accession>
<sequence length="356" mass="40464">MECTQLIGSSFRVAPQPRLPIRSEQVWFGDGTIVLETEMVQFKVYQGTLAANSPIFHAMFSACQEDGSDMIENCPVIHLHDTAVDLMHFLQAMHILGYAIGSFTRPHFDILASSPSYYDCKTTDDFNKIAGILRLSTKYDVEHLRRRTFEQLAFLYPTTLEQWDQRVEDAIKVFEARPFVVVKLARETGHLSLLPAAMYLCATRADINHVLDGAPCPDGYTIELDWEDKRACLHGRETLASAVRTRLFKFITGTIEIHGHCTSAPHCEIAKYRTVRRLEVALSHTTPAVFSTARFTWPNYRQDVCKNCAASAEAHFDSERVRLWEELPSFFGLPSWEDLRKADDLVLTTRSDISPK</sequence>
<dbReference type="OrthoDB" id="3893071at2759"/>
<evidence type="ECO:0000313" key="2">
    <source>
        <dbReference type="Proteomes" id="UP000308652"/>
    </source>
</evidence>
<name>A0A5C3M5Q9_9AGAR</name>
<dbReference type="AlphaFoldDB" id="A0A5C3M5Q9"/>
<proteinExistence type="predicted"/>
<dbReference type="STRING" id="68775.A0A5C3M5Q9"/>
<dbReference type="Proteomes" id="UP000308652">
    <property type="component" value="Unassembled WGS sequence"/>
</dbReference>
<evidence type="ECO:0000313" key="1">
    <source>
        <dbReference type="EMBL" id="TFK40247.1"/>
    </source>
</evidence>
<organism evidence="1 2">
    <name type="scientific">Crucibulum laeve</name>
    <dbReference type="NCBI Taxonomy" id="68775"/>
    <lineage>
        <taxon>Eukaryota</taxon>
        <taxon>Fungi</taxon>
        <taxon>Dikarya</taxon>
        <taxon>Basidiomycota</taxon>
        <taxon>Agaricomycotina</taxon>
        <taxon>Agaricomycetes</taxon>
        <taxon>Agaricomycetidae</taxon>
        <taxon>Agaricales</taxon>
        <taxon>Agaricineae</taxon>
        <taxon>Nidulariaceae</taxon>
        <taxon>Crucibulum</taxon>
    </lineage>
</organism>
<evidence type="ECO:0008006" key="3">
    <source>
        <dbReference type="Google" id="ProtNLM"/>
    </source>
</evidence>
<dbReference type="InterPro" id="IPR011333">
    <property type="entry name" value="SKP1/BTB/POZ_sf"/>
</dbReference>
<reference evidence="1 2" key="1">
    <citation type="journal article" date="2019" name="Nat. Ecol. Evol.">
        <title>Megaphylogeny resolves global patterns of mushroom evolution.</title>
        <authorList>
            <person name="Varga T."/>
            <person name="Krizsan K."/>
            <person name="Foldi C."/>
            <person name="Dima B."/>
            <person name="Sanchez-Garcia M."/>
            <person name="Sanchez-Ramirez S."/>
            <person name="Szollosi G.J."/>
            <person name="Szarkandi J.G."/>
            <person name="Papp V."/>
            <person name="Albert L."/>
            <person name="Andreopoulos W."/>
            <person name="Angelini C."/>
            <person name="Antonin V."/>
            <person name="Barry K.W."/>
            <person name="Bougher N.L."/>
            <person name="Buchanan P."/>
            <person name="Buyck B."/>
            <person name="Bense V."/>
            <person name="Catcheside P."/>
            <person name="Chovatia M."/>
            <person name="Cooper J."/>
            <person name="Damon W."/>
            <person name="Desjardin D."/>
            <person name="Finy P."/>
            <person name="Geml J."/>
            <person name="Haridas S."/>
            <person name="Hughes K."/>
            <person name="Justo A."/>
            <person name="Karasinski D."/>
            <person name="Kautmanova I."/>
            <person name="Kiss B."/>
            <person name="Kocsube S."/>
            <person name="Kotiranta H."/>
            <person name="LaButti K.M."/>
            <person name="Lechner B.E."/>
            <person name="Liimatainen K."/>
            <person name="Lipzen A."/>
            <person name="Lukacs Z."/>
            <person name="Mihaltcheva S."/>
            <person name="Morgado L.N."/>
            <person name="Niskanen T."/>
            <person name="Noordeloos M.E."/>
            <person name="Ohm R.A."/>
            <person name="Ortiz-Santana B."/>
            <person name="Ovrebo C."/>
            <person name="Racz N."/>
            <person name="Riley R."/>
            <person name="Savchenko A."/>
            <person name="Shiryaev A."/>
            <person name="Soop K."/>
            <person name="Spirin V."/>
            <person name="Szebenyi C."/>
            <person name="Tomsovsky M."/>
            <person name="Tulloss R.E."/>
            <person name="Uehling J."/>
            <person name="Grigoriev I.V."/>
            <person name="Vagvolgyi C."/>
            <person name="Papp T."/>
            <person name="Martin F.M."/>
            <person name="Miettinen O."/>
            <person name="Hibbett D.S."/>
            <person name="Nagy L.G."/>
        </authorList>
    </citation>
    <scope>NUCLEOTIDE SEQUENCE [LARGE SCALE GENOMIC DNA]</scope>
    <source>
        <strain evidence="1 2">CBS 166.37</strain>
    </source>
</reference>
<gene>
    <name evidence="1" type="ORF">BDQ12DRAFT_734254</name>
</gene>
<dbReference type="EMBL" id="ML213597">
    <property type="protein sequence ID" value="TFK40247.1"/>
    <property type="molecule type" value="Genomic_DNA"/>
</dbReference>